<dbReference type="VEuPathDB" id="VectorBase:LOC119161773"/>
<sequence>MSQQSMLSSQETPTRKAAPRCTEDEKIVLLALVGEFKHIIEYKKTDAASIAKKMKHGKRLPSSSIPTTESPGATTCSSRNAGITSNKYGKRKLQERSESATKLTICGGANPVELSQLPTGTDADEDSRCTYIAQPDAEANISAEGCANSHQATVAAGSSTPAATVAAQTYRAPRRWMAVLEKHWPQKMRFVQNSR</sequence>
<evidence type="ECO:0000313" key="3">
    <source>
        <dbReference type="Proteomes" id="UP000821866"/>
    </source>
</evidence>
<dbReference type="EMBL" id="JABSTU010000006">
    <property type="protein sequence ID" value="KAH8026948.1"/>
    <property type="molecule type" value="Genomic_DNA"/>
</dbReference>
<dbReference type="AlphaFoldDB" id="A0A9J6DY61"/>
<evidence type="ECO:0000313" key="2">
    <source>
        <dbReference type="EMBL" id="KAH8026948.1"/>
    </source>
</evidence>
<keyword evidence="3" id="KW-1185">Reference proteome</keyword>
<accession>A0A9J6DY61</accession>
<organism evidence="2 3">
    <name type="scientific">Rhipicephalus microplus</name>
    <name type="common">Cattle tick</name>
    <name type="synonym">Boophilus microplus</name>
    <dbReference type="NCBI Taxonomy" id="6941"/>
    <lineage>
        <taxon>Eukaryota</taxon>
        <taxon>Metazoa</taxon>
        <taxon>Ecdysozoa</taxon>
        <taxon>Arthropoda</taxon>
        <taxon>Chelicerata</taxon>
        <taxon>Arachnida</taxon>
        <taxon>Acari</taxon>
        <taxon>Parasitiformes</taxon>
        <taxon>Ixodida</taxon>
        <taxon>Ixodoidea</taxon>
        <taxon>Ixodidae</taxon>
        <taxon>Rhipicephalinae</taxon>
        <taxon>Rhipicephalus</taxon>
        <taxon>Boophilus</taxon>
    </lineage>
</organism>
<feature type="region of interest" description="Disordered" evidence="1">
    <location>
        <begin position="1"/>
        <end position="20"/>
    </location>
</feature>
<protein>
    <submittedName>
        <fullName evidence="2">Uncharacterized protein</fullName>
    </submittedName>
</protein>
<feature type="compositionally biased region" description="Polar residues" evidence="1">
    <location>
        <begin position="61"/>
        <end position="87"/>
    </location>
</feature>
<reference evidence="2" key="2">
    <citation type="submission" date="2021-09" db="EMBL/GenBank/DDBJ databases">
        <authorList>
            <person name="Jia N."/>
            <person name="Wang J."/>
            <person name="Shi W."/>
            <person name="Du L."/>
            <person name="Sun Y."/>
            <person name="Zhan W."/>
            <person name="Jiang J."/>
            <person name="Wang Q."/>
            <person name="Zhang B."/>
            <person name="Ji P."/>
            <person name="Sakyi L.B."/>
            <person name="Cui X."/>
            <person name="Yuan T."/>
            <person name="Jiang B."/>
            <person name="Yang W."/>
            <person name="Lam T.T.-Y."/>
            <person name="Chang Q."/>
            <person name="Ding S."/>
            <person name="Wang X."/>
            <person name="Zhu J."/>
            <person name="Ruan X."/>
            <person name="Zhao L."/>
            <person name="Wei J."/>
            <person name="Que T."/>
            <person name="Du C."/>
            <person name="Cheng J."/>
            <person name="Dai P."/>
            <person name="Han X."/>
            <person name="Huang E."/>
            <person name="Gao Y."/>
            <person name="Liu J."/>
            <person name="Shao H."/>
            <person name="Ye R."/>
            <person name="Li L."/>
            <person name="Wei W."/>
            <person name="Wang X."/>
            <person name="Wang C."/>
            <person name="Huo Q."/>
            <person name="Li W."/>
            <person name="Guo W."/>
            <person name="Chen H."/>
            <person name="Chen S."/>
            <person name="Zhou L."/>
            <person name="Zhou L."/>
            <person name="Ni X."/>
            <person name="Tian J."/>
            <person name="Zhou Y."/>
            <person name="Sheng Y."/>
            <person name="Liu T."/>
            <person name="Pan Y."/>
            <person name="Xia L."/>
            <person name="Li J."/>
            <person name="Zhao F."/>
            <person name="Cao W."/>
        </authorList>
    </citation>
    <scope>NUCLEOTIDE SEQUENCE</scope>
    <source>
        <strain evidence="2">Rmic-2018</strain>
        <tissue evidence="2">Larvae</tissue>
    </source>
</reference>
<evidence type="ECO:0000256" key="1">
    <source>
        <dbReference type="SAM" id="MobiDB-lite"/>
    </source>
</evidence>
<gene>
    <name evidence="2" type="ORF">HPB51_000368</name>
</gene>
<reference evidence="2" key="1">
    <citation type="journal article" date="2020" name="Cell">
        <title>Large-Scale Comparative Analyses of Tick Genomes Elucidate Their Genetic Diversity and Vector Capacities.</title>
        <authorList>
            <consortium name="Tick Genome and Microbiome Consortium (TIGMIC)"/>
            <person name="Jia N."/>
            <person name="Wang J."/>
            <person name="Shi W."/>
            <person name="Du L."/>
            <person name="Sun Y."/>
            <person name="Zhan W."/>
            <person name="Jiang J.F."/>
            <person name="Wang Q."/>
            <person name="Zhang B."/>
            <person name="Ji P."/>
            <person name="Bell-Sakyi L."/>
            <person name="Cui X.M."/>
            <person name="Yuan T.T."/>
            <person name="Jiang B.G."/>
            <person name="Yang W.F."/>
            <person name="Lam T.T."/>
            <person name="Chang Q.C."/>
            <person name="Ding S.J."/>
            <person name="Wang X.J."/>
            <person name="Zhu J.G."/>
            <person name="Ruan X.D."/>
            <person name="Zhao L."/>
            <person name="Wei J.T."/>
            <person name="Ye R.Z."/>
            <person name="Que T.C."/>
            <person name="Du C.H."/>
            <person name="Zhou Y.H."/>
            <person name="Cheng J.X."/>
            <person name="Dai P.F."/>
            <person name="Guo W.B."/>
            <person name="Han X.H."/>
            <person name="Huang E.J."/>
            <person name="Li L.F."/>
            <person name="Wei W."/>
            <person name="Gao Y.C."/>
            <person name="Liu J.Z."/>
            <person name="Shao H.Z."/>
            <person name="Wang X."/>
            <person name="Wang C.C."/>
            <person name="Yang T.C."/>
            <person name="Huo Q.B."/>
            <person name="Li W."/>
            <person name="Chen H.Y."/>
            <person name="Chen S.E."/>
            <person name="Zhou L.G."/>
            <person name="Ni X.B."/>
            <person name="Tian J.H."/>
            <person name="Sheng Y."/>
            <person name="Liu T."/>
            <person name="Pan Y.S."/>
            <person name="Xia L.Y."/>
            <person name="Li J."/>
            <person name="Zhao F."/>
            <person name="Cao W.C."/>
        </authorList>
    </citation>
    <scope>NUCLEOTIDE SEQUENCE</scope>
    <source>
        <strain evidence="2">Rmic-2018</strain>
    </source>
</reference>
<dbReference type="Proteomes" id="UP000821866">
    <property type="component" value="Chromosome 4"/>
</dbReference>
<proteinExistence type="predicted"/>
<feature type="compositionally biased region" description="Polar residues" evidence="1">
    <location>
        <begin position="1"/>
        <end position="12"/>
    </location>
</feature>
<feature type="region of interest" description="Disordered" evidence="1">
    <location>
        <begin position="54"/>
        <end position="94"/>
    </location>
</feature>
<name>A0A9J6DY61_RHIMP</name>
<comment type="caution">
    <text evidence="2">The sequence shown here is derived from an EMBL/GenBank/DDBJ whole genome shotgun (WGS) entry which is preliminary data.</text>
</comment>